<dbReference type="Gene3D" id="1.10.10.60">
    <property type="entry name" value="Homeodomain-like"/>
    <property type="match status" value="2"/>
</dbReference>
<evidence type="ECO:0000313" key="6">
    <source>
        <dbReference type="EMBL" id="WTZ13868.1"/>
    </source>
</evidence>
<dbReference type="AlphaFoldDB" id="A0AAU3I8N6"/>
<keyword evidence="1" id="KW-0805">Transcription regulation</keyword>
<feature type="compositionally biased region" description="Acidic residues" evidence="4">
    <location>
        <begin position="311"/>
        <end position="320"/>
    </location>
</feature>
<sequence length="320" mass="34086">MDVLSDAITAMRAGRPHAGRKRRHGTWGLRFGASDGVGFHAVLEGSCWVLPEDGSPPIQLTAGDLAFVHGVGYGLADDPGTSLVEVVPNTDGSWPSDPVTTDDGTPGTLMLCGAYQLHRSRPHPLLTCLPGLVRLPSQGRPLGGVLELLRIETEEARPGAAAATTGLLDTALLYILRAWYAEHAQATAGWAAALHDSATGRALSAIHHEPARPWTVEELGAVAGLSRAAFAKRFTAFVGEPPLGYLTWWRLTLAGRLLREGDQPLRVIAQRTGYASEFAFAKAFKREYGIAPGRYRAQRSDAAGLVSPQETEGEGLVDVG</sequence>
<organism evidence="6">
    <name type="scientific">Streptomyces sp. NBC_01393</name>
    <dbReference type="NCBI Taxonomy" id="2903851"/>
    <lineage>
        <taxon>Bacteria</taxon>
        <taxon>Bacillati</taxon>
        <taxon>Actinomycetota</taxon>
        <taxon>Actinomycetes</taxon>
        <taxon>Kitasatosporales</taxon>
        <taxon>Streptomycetaceae</taxon>
        <taxon>Streptomyces</taxon>
    </lineage>
</organism>
<dbReference type="InterPro" id="IPR020449">
    <property type="entry name" value="Tscrpt_reg_AraC-type_HTH"/>
</dbReference>
<dbReference type="Pfam" id="PF12852">
    <property type="entry name" value="Cupin_6"/>
    <property type="match status" value="1"/>
</dbReference>
<dbReference type="PRINTS" id="PR00032">
    <property type="entry name" value="HTHARAC"/>
</dbReference>
<name>A0AAU3I8N6_9ACTN</name>
<reference evidence="6" key="1">
    <citation type="submission" date="2022-10" db="EMBL/GenBank/DDBJ databases">
        <title>The complete genomes of actinobacterial strains from the NBC collection.</title>
        <authorList>
            <person name="Joergensen T.S."/>
            <person name="Alvarez Arevalo M."/>
            <person name="Sterndorff E.B."/>
            <person name="Faurdal D."/>
            <person name="Vuksanovic O."/>
            <person name="Mourched A.-S."/>
            <person name="Charusanti P."/>
            <person name="Shaw S."/>
            <person name="Blin K."/>
            <person name="Weber T."/>
        </authorList>
    </citation>
    <scope>NUCLEOTIDE SEQUENCE</scope>
    <source>
        <strain evidence="6">NBC_01393</strain>
    </source>
</reference>
<dbReference type="GO" id="GO:0043565">
    <property type="term" value="F:sequence-specific DNA binding"/>
    <property type="evidence" value="ECO:0007669"/>
    <property type="project" value="InterPro"/>
</dbReference>
<dbReference type="GO" id="GO:0003700">
    <property type="term" value="F:DNA-binding transcription factor activity"/>
    <property type="evidence" value="ECO:0007669"/>
    <property type="project" value="InterPro"/>
</dbReference>
<proteinExistence type="predicted"/>
<evidence type="ECO:0000256" key="1">
    <source>
        <dbReference type="ARBA" id="ARBA00023015"/>
    </source>
</evidence>
<feature type="region of interest" description="Disordered" evidence="4">
    <location>
        <begin position="301"/>
        <end position="320"/>
    </location>
</feature>
<gene>
    <name evidence="6" type="ORF">OG699_41390</name>
</gene>
<dbReference type="InterPro" id="IPR032783">
    <property type="entry name" value="AraC_lig"/>
</dbReference>
<dbReference type="SMART" id="SM00342">
    <property type="entry name" value="HTH_ARAC"/>
    <property type="match status" value="1"/>
</dbReference>
<dbReference type="EMBL" id="CP109546">
    <property type="protein sequence ID" value="WTZ13868.1"/>
    <property type="molecule type" value="Genomic_DNA"/>
</dbReference>
<evidence type="ECO:0000256" key="2">
    <source>
        <dbReference type="ARBA" id="ARBA00023125"/>
    </source>
</evidence>
<dbReference type="InterPro" id="IPR050204">
    <property type="entry name" value="AraC_XylS_family_regulators"/>
</dbReference>
<keyword evidence="2" id="KW-0238">DNA-binding</keyword>
<keyword evidence="3" id="KW-0804">Transcription</keyword>
<dbReference type="SUPFAM" id="SSF46689">
    <property type="entry name" value="Homeodomain-like"/>
    <property type="match status" value="2"/>
</dbReference>
<dbReference type="PROSITE" id="PS01124">
    <property type="entry name" value="HTH_ARAC_FAMILY_2"/>
    <property type="match status" value="1"/>
</dbReference>
<evidence type="ECO:0000256" key="4">
    <source>
        <dbReference type="SAM" id="MobiDB-lite"/>
    </source>
</evidence>
<protein>
    <submittedName>
        <fullName evidence="6">AraC family transcriptional regulator</fullName>
    </submittedName>
</protein>
<dbReference type="InterPro" id="IPR009057">
    <property type="entry name" value="Homeodomain-like_sf"/>
</dbReference>
<feature type="domain" description="HTH araC/xylS-type" evidence="5">
    <location>
        <begin position="200"/>
        <end position="298"/>
    </location>
</feature>
<dbReference type="InterPro" id="IPR018060">
    <property type="entry name" value="HTH_AraC"/>
</dbReference>
<dbReference type="PANTHER" id="PTHR46796">
    <property type="entry name" value="HTH-TYPE TRANSCRIPTIONAL ACTIVATOR RHAS-RELATED"/>
    <property type="match status" value="1"/>
</dbReference>
<evidence type="ECO:0000259" key="5">
    <source>
        <dbReference type="PROSITE" id="PS01124"/>
    </source>
</evidence>
<evidence type="ECO:0000256" key="3">
    <source>
        <dbReference type="ARBA" id="ARBA00023163"/>
    </source>
</evidence>
<accession>A0AAU3I8N6</accession>
<dbReference type="PANTHER" id="PTHR46796:SF13">
    <property type="entry name" value="HTH-TYPE TRANSCRIPTIONAL ACTIVATOR RHAS"/>
    <property type="match status" value="1"/>
</dbReference>
<dbReference type="Pfam" id="PF12833">
    <property type="entry name" value="HTH_18"/>
    <property type="match status" value="1"/>
</dbReference>